<dbReference type="PANTHER" id="PTHR34064:SF5">
    <property type="entry name" value="PROTEIN, PUTATIVE-RELATED"/>
    <property type="match status" value="1"/>
</dbReference>
<dbReference type="EMBL" id="JANJYI010000003">
    <property type="protein sequence ID" value="KAK2655758.1"/>
    <property type="molecule type" value="Genomic_DNA"/>
</dbReference>
<proteinExistence type="predicted"/>
<keyword evidence="1" id="KW-0472">Membrane</keyword>
<evidence type="ECO:0000313" key="3">
    <source>
        <dbReference type="Proteomes" id="UP001280121"/>
    </source>
</evidence>
<dbReference type="AlphaFoldDB" id="A0AAD9XAG5"/>
<keyword evidence="3" id="KW-1185">Reference proteome</keyword>
<evidence type="ECO:0000313" key="2">
    <source>
        <dbReference type="EMBL" id="KAK2655758.1"/>
    </source>
</evidence>
<organism evidence="2 3">
    <name type="scientific">Dipteronia dyeriana</name>
    <dbReference type="NCBI Taxonomy" id="168575"/>
    <lineage>
        <taxon>Eukaryota</taxon>
        <taxon>Viridiplantae</taxon>
        <taxon>Streptophyta</taxon>
        <taxon>Embryophyta</taxon>
        <taxon>Tracheophyta</taxon>
        <taxon>Spermatophyta</taxon>
        <taxon>Magnoliopsida</taxon>
        <taxon>eudicotyledons</taxon>
        <taxon>Gunneridae</taxon>
        <taxon>Pentapetalae</taxon>
        <taxon>rosids</taxon>
        <taxon>malvids</taxon>
        <taxon>Sapindales</taxon>
        <taxon>Sapindaceae</taxon>
        <taxon>Hippocastanoideae</taxon>
        <taxon>Acereae</taxon>
        <taxon>Dipteronia</taxon>
    </lineage>
</organism>
<dbReference type="PANTHER" id="PTHR34064">
    <property type="entry name" value="OS04G0672300 PROTEIN"/>
    <property type="match status" value="1"/>
</dbReference>
<protein>
    <submittedName>
        <fullName evidence="2">Uncharacterized protein</fullName>
    </submittedName>
</protein>
<gene>
    <name evidence="2" type="ORF">Ddye_008810</name>
</gene>
<sequence>MGFSATSLFFSFYFTTKKITSKMKNLSSHSSQKIPAMALNSCKEEKPYFPSVMDRNSNIPVTCSCFQLVKPSFDEVNHHCTLDVLPILIEETSFPVREKSSYHSSHVQDVYDISMLPEEGNTSPQCASQLTVLSFVEVPFPSKSQMCLEAQLDCQNCIDLQMKSADAYSSCIVDINVDKENPETHKTSDEIVGNVKSEGMHMQKVLQRQASLNIDKSLAERIHEAPINRWRRYRRAASFDSRKVVLLFSFLSSLGTLVLIYLTLRVRQNGDSYGHI</sequence>
<comment type="caution">
    <text evidence="2">The sequence shown here is derived from an EMBL/GenBank/DDBJ whole genome shotgun (WGS) entry which is preliminary data.</text>
</comment>
<name>A0AAD9XAG5_9ROSI</name>
<keyword evidence="1" id="KW-1133">Transmembrane helix</keyword>
<evidence type="ECO:0000256" key="1">
    <source>
        <dbReference type="SAM" id="Phobius"/>
    </source>
</evidence>
<accession>A0AAD9XAG5</accession>
<dbReference type="Proteomes" id="UP001280121">
    <property type="component" value="Unassembled WGS sequence"/>
</dbReference>
<reference evidence="2" key="1">
    <citation type="journal article" date="2023" name="Plant J.">
        <title>Genome sequences and population genomics provide insights into the demographic history, inbreeding, and mutation load of two 'living fossil' tree species of Dipteronia.</title>
        <authorList>
            <person name="Feng Y."/>
            <person name="Comes H.P."/>
            <person name="Chen J."/>
            <person name="Zhu S."/>
            <person name="Lu R."/>
            <person name="Zhang X."/>
            <person name="Li P."/>
            <person name="Qiu J."/>
            <person name="Olsen K.M."/>
            <person name="Qiu Y."/>
        </authorList>
    </citation>
    <scope>NUCLEOTIDE SEQUENCE</scope>
    <source>
        <strain evidence="2">KIB01</strain>
    </source>
</reference>
<keyword evidence="1" id="KW-0812">Transmembrane</keyword>
<feature type="transmembrane region" description="Helical" evidence="1">
    <location>
        <begin position="244"/>
        <end position="264"/>
    </location>
</feature>